<reference evidence="3 4" key="1">
    <citation type="submission" date="2019-02" db="EMBL/GenBank/DDBJ databases">
        <title>Deep-cultivation of Planctomycetes and their phenomic and genomic characterization uncovers novel biology.</title>
        <authorList>
            <person name="Wiegand S."/>
            <person name="Jogler M."/>
            <person name="Boedeker C."/>
            <person name="Pinto D."/>
            <person name="Vollmers J."/>
            <person name="Rivas-Marin E."/>
            <person name="Kohn T."/>
            <person name="Peeters S.H."/>
            <person name="Heuer A."/>
            <person name="Rast P."/>
            <person name="Oberbeckmann S."/>
            <person name="Bunk B."/>
            <person name="Jeske O."/>
            <person name="Meyerdierks A."/>
            <person name="Storesund J.E."/>
            <person name="Kallscheuer N."/>
            <person name="Luecker S."/>
            <person name="Lage O.M."/>
            <person name="Pohl T."/>
            <person name="Merkel B.J."/>
            <person name="Hornburger P."/>
            <person name="Mueller R.-W."/>
            <person name="Bruemmer F."/>
            <person name="Labrenz M."/>
            <person name="Spormann A.M."/>
            <person name="Op den Camp H."/>
            <person name="Overmann J."/>
            <person name="Amann R."/>
            <person name="Jetten M.S.M."/>
            <person name="Mascher T."/>
            <person name="Medema M.H."/>
            <person name="Devos D.P."/>
            <person name="Kaster A.-K."/>
            <person name="Ovreas L."/>
            <person name="Rohde M."/>
            <person name="Galperin M.Y."/>
            <person name="Jogler C."/>
        </authorList>
    </citation>
    <scope>NUCLEOTIDE SEQUENCE [LARGE SCALE GENOMIC DNA]</scope>
    <source>
        <strain evidence="3 4">V6</strain>
    </source>
</reference>
<proteinExistence type="predicted"/>
<dbReference type="PANTHER" id="PTHR43384">
    <property type="entry name" value="SEPTUM SITE-DETERMINING PROTEIN MIND HOMOLOG, CHLOROPLASTIC-RELATED"/>
    <property type="match status" value="1"/>
</dbReference>
<dbReference type="GO" id="GO:0009898">
    <property type="term" value="C:cytoplasmic side of plasma membrane"/>
    <property type="evidence" value="ECO:0007669"/>
    <property type="project" value="TreeGrafter"/>
</dbReference>
<name>A0A517WGP0_9PLAN</name>
<dbReference type="GO" id="GO:0051782">
    <property type="term" value="P:negative regulation of cell division"/>
    <property type="evidence" value="ECO:0007669"/>
    <property type="project" value="TreeGrafter"/>
</dbReference>
<evidence type="ECO:0000313" key="4">
    <source>
        <dbReference type="Proteomes" id="UP000320722"/>
    </source>
</evidence>
<dbReference type="Proteomes" id="UP000320722">
    <property type="component" value="Chromosome"/>
</dbReference>
<evidence type="ECO:0000259" key="2">
    <source>
        <dbReference type="Pfam" id="PF13614"/>
    </source>
</evidence>
<dbReference type="AlphaFoldDB" id="A0A517WGP0"/>
<dbReference type="RefSeq" id="WP_145042206.1">
    <property type="nucleotide sequence ID" value="NZ_CP036347.1"/>
</dbReference>
<feature type="compositionally biased region" description="Basic and acidic residues" evidence="1">
    <location>
        <begin position="396"/>
        <end position="411"/>
    </location>
</feature>
<evidence type="ECO:0000256" key="1">
    <source>
        <dbReference type="SAM" id="MobiDB-lite"/>
    </source>
</evidence>
<dbReference type="PANTHER" id="PTHR43384:SF13">
    <property type="entry name" value="SLR0110 PROTEIN"/>
    <property type="match status" value="1"/>
</dbReference>
<gene>
    <name evidence="3" type="ORF">V6x_41560</name>
</gene>
<protein>
    <submittedName>
        <fullName evidence="3">CobQ/CobB/MinD/ParA nucleotide binding domain protein</fullName>
    </submittedName>
</protein>
<dbReference type="InterPro" id="IPR027417">
    <property type="entry name" value="P-loop_NTPase"/>
</dbReference>
<dbReference type="InterPro" id="IPR050625">
    <property type="entry name" value="ParA/MinD_ATPase"/>
</dbReference>
<dbReference type="InterPro" id="IPR025669">
    <property type="entry name" value="AAA_dom"/>
</dbReference>
<organism evidence="3 4">
    <name type="scientific">Gimesia chilikensis</name>
    <dbReference type="NCBI Taxonomy" id="2605989"/>
    <lineage>
        <taxon>Bacteria</taxon>
        <taxon>Pseudomonadati</taxon>
        <taxon>Planctomycetota</taxon>
        <taxon>Planctomycetia</taxon>
        <taxon>Planctomycetales</taxon>
        <taxon>Planctomycetaceae</taxon>
        <taxon>Gimesia</taxon>
    </lineage>
</organism>
<dbReference type="EMBL" id="CP036347">
    <property type="protein sequence ID" value="QDU04428.1"/>
    <property type="molecule type" value="Genomic_DNA"/>
</dbReference>
<feature type="domain" description="AAA" evidence="2">
    <location>
        <begin position="143"/>
        <end position="303"/>
    </location>
</feature>
<accession>A0A517WGP0</accession>
<dbReference type="SUPFAM" id="SSF52540">
    <property type="entry name" value="P-loop containing nucleoside triphosphate hydrolases"/>
    <property type="match status" value="1"/>
</dbReference>
<feature type="region of interest" description="Disordered" evidence="1">
    <location>
        <begin position="383"/>
        <end position="411"/>
    </location>
</feature>
<sequence length="411" mass="45708">MSSSLQQHLLVISPDASLKSEVEQALSGKRRQASVVHEAHDLTMTVDLTRDLSPQFVIVDLANDLDQFKSYLREIQAVSPQTLIAGVFHPSILDEDNLGSIFVEGMRAGAQDFLRRPISSKDLGQFLDRPHPAVLQAQSATATTIAFISNKGGVGKSTLAVNAATRLAQKHPGDVLLIDASLQMGVCAPMLNLRPETSLLDAIRERQRLDSTLIRQLATPHTSGLELLAAPPNAVAALEIDDQLMTRVLNLARRTYRYVVIDTFPLFDRIVMSVLDTADLAYIVLDNVVPTVLSIKHLLELLDNLGHPEERRRVVVNRMTTVTGHPTAQDIQMTLDRSIDYVFPYDKQVLTSANLGQPFAMRRSRWSKLDKQLQAMVREIQAHRRRPRGNDVPVETSEKDSLREMIEVPNG</sequence>
<dbReference type="GO" id="GO:0016887">
    <property type="term" value="F:ATP hydrolysis activity"/>
    <property type="evidence" value="ECO:0007669"/>
    <property type="project" value="TreeGrafter"/>
</dbReference>
<dbReference type="GO" id="GO:0005524">
    <property type="term" value="F:ATP binding"/>
    <property type="evidence" value="ECO:0007669"/>
    <property type="project" value="TreeGrafter"/>
</dbReference>
<dbReference type="Gene3D" id="3.40.50.2300">
    <property type="match status" value="1"/>
</dbReference>
<dbReference type="Pfam" id="PF13614">
    <property type="entry name" value="AAA_31"/>
    <property type="match status" value="1"/>
</dbReference>
<dbReference type="GO" id="GO:0005829">
    <property type="term" value="C:cytosol"/>
    <property type="evidence" value="ECO:0007669"/>
    <property type="project" value="TreeGrafter"/>
</dbReference>
<dbReference type="Gene3D" id="3.40.50.300">
    <property type="entry name" value="P-loop containing nucleotide triphosphate hydrolases"/>
    <property type="match status" value="1"/>
</dbReference>
<dbReference type="InterPro" id="IPR011006">
    <property type="entry name" value="CheY-like_superfamily"/>
</dbReference>
<dbReference type="SUPFAM" id="SSF52172">
    <property type="entry name" value="CheY-like"/>
    <property type="match status" value="1"/>
</dbReference>
<evidence type="ECO:0000313" key="3">
    <source>
        <dbReference type="EMBL" id="QDU04428.1"/>
    </source>
</evidence>